<dbReference type="AlphaFoldDB" id="A0AAD2D438"/>
<dbReference type="GO" id="GO:0046872">
    <property type="term" value="F:metal ion binding"/>
    <property type="evidence" value="ECO:0007669"/>
    <property type="project" value="UniProtKB-KW"/>
</dbReference>
<dbReference type="GO" id="GO:0005524">
    <property type="term" value="F:ATP binding"/>
    <property type="evidence" value="ECO:0007669"/>
    <property type="project" value="UniProtKB-KW"/>
</dbReference>
<dbReference type="GO" id="GO:0009396">
    <property type="term" value="P:folic acid-containing compound biosynthetic process"/>
    <property type="evidence" value="ECO:0007669"/>
    <property type="project" value="TreeGrafter"/>
</dbReference>
<evidence type="ECO:0000256" key="5">
    <source>
        <dbReference type="ARBA" id="ARBA00038966"/>
    </source>
</evidence>
<comment type="cofactor">
    <cofactor evidence="6">
        <name>Mg(2+)</name>
        <dbReference type="ChEBI" id="CHEBI:18420"/>
    </cofactor>
</comment>
<dbReference type="InterPro" id="IPR002698">
    <property type="entry name" value="FTHF_cligase"/>
</dbReference>
<dbReference type="Pfam" id="PF01812">
    <property type="entry name" value="5-FTHF_cyc-lig"/>
    <property type="match status" value="1"/>
</dbReference>
<evidence type="ECO:0000313" key="8">
    <source>
        <dbReference type="Proteomes" id="UP001295684"/>
    </source>
</evidence>
<comment type="caution">
    <text evidence="7">The sequence shown here is derived from an EMBL/GenBank/DDBJ whole genome shotgun (WGS) entry which is preliminary data.</text>
</comment>
<dbReference type="GO" id="GO:0030272">
    <property type="term" value="F:5-formyltetrahydrofolate cyclo-ligase activity"/>
    <property type="evidence" value="ECO:0007669"/>
    <property type="project" value="UniProtKB-EC"/>
</dbReference>
<dbReference type="Gene3D" id="3.40.50.10420">
    <property type="entry name" value="NagB/RpiA/CoA transferase-like"/>
    <property type="match status" value="1"/>
</dbReference>
<evidence type="ECO:0000256" key="1">
    <source>
        <dbReference type="ARBA" id="ARBA00010638"/>
    </source>
</evidence>
<keyword evidence="8" id="KW-1185">Reference proteome</keyword>
<dbReference type="InterPro" id="IPR037171">
    <property type="entry name" value="NagB/RpiA_transferase-like"/>
</dbReference>
<evidence type="ECO:0000256" key="6">
    <source>
        <dbReference type="RuleBase" id="RU361279"/>
    </source>
</evidence>
<dbReference type="Proteomes" id="UP001295684">
    <property type="component" value="Unassembled WGS sequence"/>
</dbReference>
<evidence type="ECO:0000256" key="2">
    <source>
        <dbReference type="ARBA" id="ARBA00022741"/>
    </source>
</evidence>
<dbReference type="EC" id="6.3.3.2" evidence="5 6"/>
<organism evidence="7 8">
    <name type="scientific">Euplotes crassus</name>
    <dbReference type="NCBI Taxonomy" id="5936"/>
    <lineage>
        <taxon>Eukaryota</taxon>
        <taxon>Sar</taxon>
        <taxon>Alveolata</taxon>
        <taxon>Ciliophora</taxon>
        <taxon>Intramacronucleata</taxon>
        <taxon>Spirotrichea</taxon>
        <taxon>Hypotrichia</taxon>
        <taxon>Euplotida</taxon>
        <taxon>Euplotidae</taxon>
        <taxon>Moneuplotes</taxon>
    </lineage>
</organism>
<reference evidence="7" key="1">
    <citation type="submission" date="2023-07" db="EMBL/GenBank/DDBJ databases">
        <authorList>
            <consortium name="AG Swart"/>
            <person name="Singh M."/>
            <person name="Singh A."/>
            <person name="Seah K."/>
            <person name="Emmerich C."/>
        </authorList>
    </citation>
    <scope>NUCLEOTIDE SEQUENCE</scope>
    <source>
        <strain evidence="7">DP1</strain>
    </source>
</reference>
<dbReference type="PANTHER" id="PTHR23407">
    <property type="entry name" value="ATPASE INHIBITOR/5-FORMYLTETRAHYDROFOLATE CYCLO-LIGASE"/>
    <property type="match status" value="1"/>
</dbReference>
<gene>
    <name evidence="7" type="ORF">ECRASSUSDP1_LOCUS20630</name>
</gene>
<dbReference type="SUPFAM" id="SSF100950">
    <property type="entry name" value="NagB/RpiA/CoA transferase-like"/>
    <property type="match status" value="1"/>
</dbReference>
<evidence type="ECO:0000313" key="7">
    <source>
        <dbReference type="EMBL" id="CAI2379221.1"/>
    </source>
</evidence>
<evidence type="ECO:0000256" key="3">
    <source>
        <dbReference type="ARBA" id="ARBA00022840"/>
    </source>
</evidence>
<dbReference type="PANTHER" id="PTHR23407:SF1">
    <property type="entry name" value="5-FORMYLTETRAHYDROFOLATE CYCLO-LIGASE"/>
    <property type="match status" value="1"/>
</dbReference>
<dbReference type="GO" id="GO:0035999">
    <property type="term" value="P:tetrahydrofolate interconversion"/>
    <property type="evidence" value="ECO:0007669"/>
    <property type="project" value="TreeGrafter"/>
</dbReference>
<protein>
    <recommendedName>
        <fullName evidence="5 6">5-formyltetrahydrofolate cyclo-ligase</fullName>
        <ecNumber evidence="5 6">6.3.3.2</ecNumber>
    </recommendedName>
</protein>
<keyword evidence="3 6" id="KW-0067">ATP-binding</keyword>
<comment type="catalytic activity">
    <reaction evidence="4 6">
        <text>(6S)-5-formyl-5,6,7,8-tetrahydrofolate + ATP = (6R)-5,10-methenyltetrahydrofolate + ADP + phosphate</text>
        <dbReference type="Rhea" id="RHEA:10488"/>
        <dbReference type="ChEBI" id="CHEBI:30616"/>
        <dbReference type="ChEBI" id="CHEBI:43474"/>
        <dbReference type="ChEBI" id="CHEBI:57455"/>
        <dbReference type="ChEBI" id="CHEBI:57457"/>
        <dbReference type="ChEBI" id="CHEBI:456216"/>
        <dbReference type="EC" id="6.3.3.2"/>
    </reaction>
</comment>
<dbReference type="InterPro" id="IPR024185">
    <property type="entry name" value="FTHF_cligase-like_sf"/>
</dbReference>
<evidence type="ECO:0000256" key="4">
    <source>
        <dbReference type="ARBA" id="ARBA00036539"/>
    </source>
</evidence>
<keyword evidence="2 6" id="KW-0547">Nucleotide-binding</keyword>
<sequence>MEKSSTIVKDLIKVKAALRKSLRKDRKEFYTDDTRELFINQDTGYYSTQYSKAIIDLVNKHFDQDEITVAGFWPIRSNREVECDYLLRDLHLYSEKNSLGKSFKFCLPVVVSHGTPLIFREWTPETVLEDASFKTKIPPVDCPELIPDCIICPLLGFTPAGDRIGYGGGFYDRTITKILKSADKLLTVGVAFEVMKCTEIPHDTDDAKLDYVVTEKSVYDCANDLIQ</sequence>
<proteinExistence type="inferred from homology"/>
<keyword evidence="6" id="KW-0479">Metal-binding</keyword>
<dbReference type="NCBIfam" id="TIGR02727">
    <property type="entry name" value="MTHFS_bact"/>
    <property type="match status" value="1"/>
</dbReference>
<keyword evidence="6" id="KW-0460">Magnesium</keyword>
<accession>A0AAD2D438</accession>
<dbReference type="EMBL" id="CAMPGE010021041">
    <property type="protein sequence ID" value="CAI2379221.1"/>
    <property type="molecule type" value="Genomic_DNA"/>
</dbReference>
<name>A0AAD2D438_EUPCR</name>
<comment type="similarity">
    <text evidence="1 6">Belongs to the 5-formyltetrahydrofolate cyclo-ligase family.</text>
</comment>